<name>A0ABD0YBG6_9HEMI</name>
<feature type="region of interest" description="Disordered" evidence="1">
    <location>
        <begin position="90"/>
        <end position="137"/>
    </location>
</feature>
<protein>
    <submittedName>
        <fullName evidence="2">Uncharacterized protein</fullName>
    </submittedName>
</protein>
<organism evidence="2 3">
    <name type="scientific">Ranatra chinensis</name>
    <dbReference type="NCBI Taxonomy" id="642074"/>
    <lineage>
        <taxon>Eukaryota</taxon>
        <taxon>Metazoa</taxon>
        <taxon>Ecdysozoa</taxon>
        <taxon>Arthropoda</taxon>
        <taxon>Hexapoda</taxon>
        <taxon>Insecta</taxon>
        <taxon>Pterygota</taxon>
        <taxon>Neoptera</taxon>
        <taxon>Paraneoptera</taxon>
        <taxon>Hemiptera</taxon>
        <taxon>Heteroptera</taxon>
        <taxon>Panheteroptera</taxon>
        <taxon>Nepomorpha</taxon>
        <taxon>Nepidae</taxon>
        <taxon>Ranatrinae</taxon>
        <taxon>Ranatra</taxon>
    </lineage>
</organism>
<proteinExistence type="predicted"/>
<feature type="compositionally biased region" description="Basic residues" evidence="1">
    <location>
        <begin position="102"/>
        <end position="115"/>
    </location>
</feature>
<reference evidence="2 3" key="1">
    <citation type="submission" date="2024-07" db="EMBL/GenBank/DDBJ databases">
        <title>Chromosome-level genome assembly of the water stick insect Ranatra chinensis (Heteroptera: Nepidae).</title>
        <authorList>
            <person name="Liu X."/>
        </authorList>
    </citation>
    <scope>NUCLEOTIDE SEQUENCE [LARGE SCALE GENOMIC DNA]</scope>
    <source>
        <strain evidence="2">Cailab_2021Rc</strain>
        <tissue evidence="2">Muscle</tissue>
    </source>
</reference>
<comment type="caution">
    <text evidence="2">The sequence shown here is derived from an EMBL/GenBank/DDBJ whole genome shotgun (WGS) entry which is preliminary data.</text>
</comment>
<gene>
    <name evidence="2" type="ORF">AAG570_001299</name>
</gene>
<sequence length="185" mass="20337">MADLWRVVKRQDIIQALAATSSADLRDLRTTVLELWHLSVRLSHFHPQLNGKGGVSQTGRLWAEWGSGNKPAARRGFMVLALSGQAGPLGQARPLGQAGPLRHGRAAPRGRHKGPSKTLAESGNTWPHAPDVTDTHRHPKHKALNATQVPSTRRTKRQVTTLLNRPFNLQISALDAEIIRDGFSR</sequence>
<dbReference type="AlphaFoldDB" id="A0ABD0YBG6"/>
<evidence type="ECO:0000313" key="3">
    <source>
        <dbReference type="Proteomes" id="UP001558652"/>
    </source>
</evidence>
<evidence type="ECO:0000313" key="2">
    <source>
        <dbReference type="EMBL" id="KAL1124675.1"/>
    </source>
</evidence>
<dbReference type="Proteomes" id="UP001558652">
    <property type="component" value="Unassembled WGS sequence"/>
</dbReference>
<accession>A0ABD0YBG6</accession>
<evidence type="ECO:0000256" key="1">
    <source>
        <dbReference type="SAM" id="MobiDB-lite"/>
    </source>
</evidence>
<keyword evidence="3" id="KW-1185">Reference proteome</keyword>
<dbReference type="EMBL" id="JBFDAA010000010">
    <property type="protein sequence ID" value="KAL1124675.1"/>
    <property type="molecule type" value="Genomic_DNA"/>
</dbReference>